<feature type="transmembrane region" description="Helical" evidence="8">
    <location>
        <begin position="12"/>
        <end position="28"/>
    </location>
</feature>
<keyword evidence="6 8" id="KW-0472">Membrane</keyword>
<sequence length="537" mass="56029">MPMLLSGADWATALVFVPLLAALACFLVPRAAGWLGLLAALLILLATLGLVQGLLADGPLRVAVGGWGAPLGIDLWADGLSAALLLMTSLVGLGVSVYAPGYFAAHPEQRRWFWPLWLLLWTALNGLYLSADLFNLYVMLEVLGLSAAALTALSGSATALNAAMRYLLVSLLGSAAYLLGVALLYHGYGTVDIALLGERIEAGAVATTALLVMSTGLLLKTALLPFHFWLPPAHGSAPAPVSALLSALVIKASFYLLLRLWLDLFSGLGGLLSALLPELLGLLGAAAVLWGSVQALRQRRLKLLIAYSTVAQIGYLFLAFPLAGAQVNALAWRAVLYLALAHGLAKAAMFLSAGSLLQFAGHDRIADLDRAVQRLPLTLTAFVLGGISIMGLPPSGGFVGKWLLLESAFTQGRWGLAIVVLLGGVLAAGYVFKVVGYAFTPTEIAQEGEAVPLTMQWSALLLAFGAILLGFSAPWLWPLLEVGAPFMQPVAEIGMAALKEIGAIPAAVVTGSGMLEAEILAGSEVGTGRETWIGAAP</sequence>
<keyword evidence="11" id="KW-1185">Reference proteome</keyword>
<accession>A0A9X0W5C0</accession>
<evidence type="ECO:0000256" key="2">
    <source>
        <dbReference type="ARBA" id="ARBA00005346"/>
    </source>
</evidence>
<reference evidence="10 11" key="1">
    <citation type="journal article" date="2020" name="Microorganisms">
        <title>Osmotic Adaptation and Compatible Solute Biosynthesis of Phototrophic Bacteria as Revealed from Genome Analyses.</title>
        <authorList>
            <person name="Imhoff J.F."/>
            <person name="Rahn T."/>
            <person name="Kunzel S."/>
            <person name="Keller A."/>
            <person name="Neulinger S.C."/>
        </authorList>
    </citation>
    <scope>NUCLEOTIDE SEQUENCE [LARGE SCALE GENOMIC DNA]</scope>
    <source>
        <strain evidence="10 11">DSM 25653</strain>
    </source>
</reference>
<evidence type="ECO:0000259" key="9">
    <source>
        <dbReference type="Pfam" id="PF00361"/>
    </source>
</evidence>
<evidence type="ECO:0000313" key="10">
    <source>
        <dbReference type="EMBL" id="MBK1617288.1"/>
    </source>
</evidence>
<feature type="transmembrane region" description="Helical" evidence="8">
    <location>
        <begin position="457"/>
        <end position="477"/>
    </location>
</feature>
<feature type="transmembrane region" description="Helical" evidence="8">
    <location>
        <begin position="335"/>
        <end position="357"/>
    </location>
</feature>
<feature type="transmembrane region" description="Helical" evidence="8">
    <location>
        <begin position="377"/>
        <end position="394"/>
    </location>
</feature>
<evidence type="ECO:0000256" key="5">
    <source>
        <dbReference type="ARBA" id="ARBA00022989"/>
    </source>
</evidence>
<dbReference type="PANTHER" id="PTHR42703:SF1">
    <property type="entry name" value="NA(+)_H(+) ANTIPORTER SUBUNIT D1"/>
    <property type="match status" value="1"/>
</dbReference>
<feature type="domain" description="NADH:quinone oxidoreductase/Mrp antiporter transmembrane" evidence="9">
    <location>
        <begin position="130"/>
        <end position="425"/>
    </location>
</feature>
<evidence type="ECO:0000256" key="6">
    <source>
        <dbReference type="ARBA" id="ARBA00023136"/>
    </source>
</evidence>
<evidence type="ECO:0000256" key="1">
    <source>
        <dbReference type="ARBA" id="ARBA00004651"/>
    </source>
</evidence>
<feature type="transmembrane region" description="Helical" evidence="8">
    <location>
        <begin position="112"/>
        <end position="130"/>
    </location>
</feature>
<comment type="similarity">
    <text evidence="2">Belongs to the CPA3 antiporters (TC 2.A.63) subunit D family.</text>
</comment>
<dbReference type="Pfam" id="PF00361">
    <property type="entry name" value="Proton_antipo_M"/>
    <property type="match status" value="1"/>
</dbReference>
<dbReference type="GO" id="GO:0008137">
    <property type="term" value="F:NADH dehydrogenase (ubiquinone) activity"/>
    <property type="evidence" value="ECO:0007669"/>
    <property type="project" value="InterPro"/>
</dbReference>
<organism evidence="10 11">
    <name type="scientific">Lamprobacter modestohalophilus</name>
    <dbReference type="NCBI Taxonomy" id="1064514"/>
    <lineage>
        <taxon>Bacteria</taxon>
        <taxon>Pseudomonadati</taxon>
        <taxon>Pseudomonadota</taxon>
        <taxon>Gammaproteobacteria</taxon>
        <taxon>Chromatiales</taxon>
        <taxon>Chromatiaceae</taxon>
        <taxon>Lamprobacter</taxon>
    </lineage>
</organism>
<evidence type="ECO:0000256" key="7">
    <source>
        <dbReference type="RuleBase" id="RU000320"/>
    </source>
</evidence>
<protein>
    <submittedName>
        <fullName evidence="10">Oxidoreductase</fullName>
    </submittedName>
</protein>
<feature type="transmembrane region" description="Helical" evidence="8">
    <location>
        <begin position="303"/>
        <end position="323"/>
    </location>
</feature>
<keyword evidence="5 8" id="KW-1133">Transmembrane helix</keyword>
<dbReference type="InterPro" id="IPR050586">
    <property type="entry name" value="CPA3_Na-H_Antiporter_D"/>
</dbReference>
<evidence type="ECO:0000256" key="4">
    <source>
        <dbReference type="ARBA" id="ARBA00022692"/>
    </source>
</evidence>
<feature type="transmembrane region" description="Helical" evidence="8">
    <location>
        <begin position="35"/>
        <end position="55"/>
    </location>
</feature>
<evidence type="ECO:0000256" key="8">
    <source>
        <dbReference type="SAM" id="Phobius"/>
    </source>
</evidence>
<feature type="transmembrane region" description="Helical" evidence="8">
    <location>
        <begin position="208"/>
        <end position="230"/>
    </location>
</feature>
<comment type="caution">
    <text evidence="10">The sequence shown here is derived from an EMBL/GenBank/DDBJ whole genome shotgun (WGS) entry which is preliminary data.</text>
</comment>
<dbReference type="AlphaFoldDB" id="A0A9X0W5C0"/>
<dbReference type="PANTHER" id="PTHR42703">
    <property type="entry name" value="NADH DEHYDROGENASE"/>
    <property type="match status" value="1"/>
</dbReference>
<feature type="transmembrane region" description="Helical" evidence="8">
    <location>
        <begin position="166"/>
        <end position="188"/>
    </location>
</feature>
<dbReference type="InterPro" id="IPR001750">
    <property type="entry name" value="ND/Mrp_TM"/>
</dbReference>
<name>A0A9X0W5C0_9GAMM</name>
<dbReference type="PRINTS" id="PR01437">
    <property type="entry name" value="NUOXDRDTASE4"/>
</dbReference>
<feature type="transmembrane region" description="Helical" evidence="8">
    <location>
        <begin position="268"/>
        <end position="291"/>
    </location>
</feature>
<feature type="transmembrane region" description="Helical" evidence="8">
    <location>
        <begin position="242"/>
        <end position="262"/>
    </location>
</feature>
<gene>
    <name evidence="10" type="ORF">CKO42_02235</name>
</gene>
<evidence type="ECO:0000256" key="3">
    <source>
        <dbReference type="ARBA" id="ARBA00022475"/>
    </source>
</evidence>
<dbReference type="GO" id="GO:0042773">
    <property type="term" value="P:ATP synthesis coupled electron transport"/>
    <property type="evidence" value="ECO:0007669"/>
    <property type="project" value="InterPro"/>
</dbReference>
<keyword evidence="4 7" id="KW-0812">Transmembrane</keyword>
<feature type="transmembrane region" description="Helical" evidence="8">
    <location>
        <begin position="136"/>
        <end position="154"/>
    </location>
</feature>
<feature type="transmembrane region" description="Helical" evidence="8">
    <location>
        <begin position="414"/>
        <end position="436"/>
    </location>
</feature>
<dbReference type="InterPro" id="IPR003918">
    <property type="entry name" value="NADH_UbQ_OxRdtase"/>
</dbReference>
<dbReference type="GO" id="GO:0005886">
    <property type="term" value="C:plasma membrane"/>
    <property type="evidence" value="ECO:0007669"/>
    <property type="project" value="UniProtKB-SubCell"/>
</dbReference>
<feature type="transmembrane region" description="Helical" evidence="8">
    <location>
        <begin position="75"/>
        <end position="100"/>
    </location>
</feature>
<dbReference type="RefSeq" id="WP_338034830.1">
    <property type="nucleotide sequence ID" value="NZ_NRRY01000003.1"/>
</dbReference>
<proteinExistence type="inferred from homology"/>
<dbReference type="Proteomes" id="UP001138768">
    <property type="component" value="Unassembled WGS sequence"/>
</dbReference>
<keyword evidence="3" id="KW-1003">Cell membrane</keyword>
<comment type="subcellular location">
    <subcellularLocation>
        <location evidence="1">Cell membrane</location>
        <topology evidence="1">Multi-pass membrane protein</topology>
    </subcellularLocation>
    <subcellularLocation>
        <location evidence="7">Membrane</location>
        <topology evidence="7">Multi-pass membrane protein</topology>
    </subcellularLocation>
</comment>
<evidence type="ECO:0000313" key="11">
    <source>
        <dbReference type="Proteomes" id="UP001138768"/>
    </source>
</evidence>
<dbReference type="EMBL" id="NRRY01000003">
    <property type="protein sequence ID" value="MBK1617288.1"/>
    <property type="molecule type" value="Genomic_DNA"/>
</dbReference>